<name>A0AAD8K2X8_TARER</name>
<dbReference type="PANTHER" id="PTHR31672">
    <property type="entry name" value="BNACNNG10540D PROTEIN"/>
    <property type="match status" value="1"/>
</dbReference>
<dbReference type="NCBIfam" id="TIGR01640">
    <property type="entry name" value="F_box_assoc_1"/>
    <property type="match status" value="1"/>
</dbReference>
<dbReference type="Pfam" id="PF07734">
    <property type="entry name" value="FBA_1"/>
    <property type="match status" value="1"/>
</dbReference>
<dbReference type="InterPro" id="IPR001810">
    <property type="entry name" value="F-box_dom"/>
</dbReference>
<evidence type="ECO:0000313" key="2">
    <source>
        <dbReference type="EMBL" id="KAK1414368.1"/>
    </source>
</evidence>
<dbReference type="InterPro" id="IPR017451">
    <property type="entry name" value="F-box-assoc_interact_dom"/>
</dbReference>
<reference evidence="2" key="1">
    <citation type="journal article" date="2023" name="bioRxiv">
        <title>Improved chromosome-level genome assembly for marigold (Tagetes erecta).</title>
        <authorList>
            <person name="Jiang F."/>
            <person name="Yuan L."/>
            <person name="Wang S."/>
            <person name="Wang H."/>
            <person name="Xu D."/>
            <person name="Wang A."/>
            <person name="Fan W."/>
        </authorList>
    </citation>
    <scope>NUCLEOTIDE SEQUENCE</scope>
    <source>
        <strain evidence="2">WSJ</strain>
        <tissue evidence="2">Leaf</tissue>
    </source>
</reference>
<proteinExistence type="predicted"/>
<dbReference type="Proteomes" id="UP001229421">
    <property type="component" value="Unassembled WGS sequence"/>
</dbReference>
<dbReference type="Pfam" id="PF00646">
    <property type="entry name" value="F-box"/>
    <property type="match status" value="1"/>
</dbReference>
<gene>
    <name evidence="2" type="ORF">QVD17_30112</name>
</gene>
<accession>A0AAD8K2X8</accession>
<organism evidence="2 3">
    <name type="scientific">Tagetes erecta</name>
    <name type="common">African marigold</name>
    <dbReference type="NCBI Taxonomy" id="13708"/>
    <lineage>
        <taxon>Eukaryota</taxon>
        <taxon>Viridiplantae</taxon>
        <taxon>Streptophyta</taxon>
        <taxon>Embryophyta</taxon>
        <taxon>Tracheophyta</taxon>
        <taxon>Spermatophyta</taxon>
        <taxon>Magnoliopsida</taxon>
        <taxon>eudicotyledons</taxon>
        <taxon>Gunneridae</taxon>
        <taxon>Pentapetalae</taxon>
        <taxon>asterids</taxon>
        <taxon>campanulids</taxon>
        <taxon>Asterales</taxon>
        <taxon>Asteraceae</taxon>
        <taxon>Asteroideae</taxon>
        <taxon>Heliantheae alliance</taxon>
        <taxon>Tageteae</taxon>
        <taxon>Tagetes</taxon>
    </lineage>
</organism>
<dbReference type="AlphaFoldDB" id="A0AAD8K2X8"/>
<dbReference type="EMBL" id="JAUHHV010000008">
    <property type="protein sequence ID" value="KAK1414368.1"/>
    <property type="molecule type" value="Genomic_DNA"/>
</dbReference>
<protein>
    <recommendedName>
        <fullName evidence="1">F-box domain-containing protein</fullName>
    </recommendedName>
</protein>
<dbReference type="PANTHER" id="PTHR31672:SF10">
    <property type="entry name" value="F-BOX DOMAIN-CONTAINING PROTEIN"/>
    <property type="match status" value="1"/>
</dbReference>
<feature type="domain" description="F-box" evidence="1">
    <location>
        <begin position="1"/>
        <end position="32"/>
    </location>
</feature>
<dbReference type="PROSITE" id="PS50181">
    <property type="entry name" value="FBOX"/>
    <property type="match status" value="1"/>
</dbReference>
<dbReference type="SUPFAM" id="SSF81383">
    <property type="entry name" value="F-box domain"/>
    <property type="match status" value="1"/>
</dbReference>
<dbReference type="InterPro" id="IPR006527">
    <property type="entry name" value="F-box-assoc_dom_typ1"/>
</dbReference>
<keyword evidence="3" id="KW-1185">Reference proteome</keyword>
<sequence length="393" mass="45266">MSDTPFEIQAEIIKRLPVRSLIRFQSVSKAWKFHIDGSDFIACYKGQQHLLVSYHYYIVELEQKYVSIVDDDTFPQHKVFLSIHPLVKMLKHAKILAISNGLLCLHGDYREGCDGPFSGTARVVIWNPFIRKAVEVVVRHMASGTYSSTVLGFGVCRETNDAKIVKITLTDKENITTYDIPWKVDVFTLGTGAWRGLYGNLPRKSITFSSSINIVVDGVLYWLADDTITQEDRRRRYNMIISFDLTCLNFEEVKLPDSLTHKHPLDFSMYKLKESLVMLEHGVEANNRFTTIWKMEDGVPKSFTKLFTIGIDTLSALVKGFTKDDKPILERVKRYDGYFVSWLVYEPYSKHINNLGISGFSRPSFVYTYMETLLLLDHPDFIVYDNGKRYVSK</sequence>
<evidence type="ECO:0000259" key="1">
    <source>
        <dbReference type="PROSITE" id="PS50181"/>
    </source>
</evidence>
<dbReference type="InterPro" id="IPR036047">
    <property type="entry name" value="F-box-like_dom_sf"/>
</dbReference>
<comment type="caution">
    <text evidence="2">The sequence shown here is derived from an EMBL/GenBank/DDBJ whole genome shotgun (WGS) entry which is preliminary data.</text>
</comment>
<evidence type="ECO:0000313" key="3">
    <source>
        <dbReference type="Proteomes" id="UP001229421"/>
    </source>
</evidence>
<dbReference type="InterPro" id="IPR050796">
    <property type="entry name" value="SCF_F-box_component"/>
</dbReference>